<comment type="caution">
    <text evidence="5">The sequence shown here is derived from an EMBL/GenBank/DDBJ whole genome shotgun (WGS) entry which is preliminary data.</text>
</comment>
<reference evidence="5 6" key="1">
    <citation type="submission" date="2017-11" db="EMBL/GenBank/DDBJ databases">
        <title>Streptomyces carmine sp. nov., a novel actinomycete isolated from Sophora alopecuroides in Xinjiang, China.</title>
        <authorList>
            <person name="Wang Y."/>
            <person name="Luo X."/>
            <person name="Wan C."/>
            <person name="Zhang L."/>
        </authorList>
    </citation>
    <scope>NUCLEOTIDE SEQUENCE [LARGE SCALE GENOMIC DNA]</scope>
    <source>
        <strain evidence="5 6">TRM SA0054</strain>
    </source>
</reference>
<feature type="domain" description="MaoC-like" evidence="3">
    <location>
        <begin position="168"/>
        <end position="268"/>
    </location>
</feature>
<accession>A0A2M8LR65</accession>
<dbReference type="Pfam" id="PF01575">
    <property type="entry name" value="MaoC_dehydratas"/>
    <property type="match status" value="1"/>
</dbReference>
<dbReference type="InterPro" id="IPR054357">
    <property type="entry name" value="MFE-2_N"/>
</dbReference>
<keyword evidence="6" id="KW-1185">Reference proteome</keyword>
<dbReference type="InterPro" id="IPR002539">
    <property type="entry name" value="MaoC-like_dom"/>
</dbReference>
<evidence type="ECO:0000313" key="5">
    <source>
        <dbReference type="EMBL" id="PJE94448.1"/>
    </source>
</evidence>
<dbReference type="AlphaFoldDB" id="A0A2M8LR65"/>
<sequence length="291" mass="31003">MPIDPAKALAADPVTTELVWDHRDVQLYHLGIGAGVPATDPLELRYTLERGLRVLPGFATVAGGRPALLDGLYAPGVDVEPSAVSHREQSLTLHRPVPVNGRAVRTSRITAVHDRDEDAVVVLRSEVADGDGPMWSCTAGLLVRGGGGLDGGRGAGRARRPGRGPARTPEREPDLDLTRPVQENLALLYRLCGDHNPLHTDPEHARDAGHDRPPLHALCVYGMALKAAVDTALGGEVERVLGYRARFAGAVFPGETLRVRLWRGDGRLTAAVTAADRGDAPVLADTVVHHA</sequence>
<dbReference type="GO" id="GO:0044594">
    <property type="term" value="F:17-beta-hydroxysteroid dehydrogenase (NAD+) activity"/>
    <property type="evidence" value="ECO:0007669"/>
    <property type="project" value="TreeGrafter"/>
</dbReference>
<evidence type="ECO:0000259" key="3">
    <source>
        <dbReference type="Pfam" id="PF01575"/>
    </source>
</evidence>
<dbReference type="PANTHER" id="PTHR13078">
    <property type="entry name" value="PEROXISOMAL MULTIFUNCTIONAL ENZYME TYPE 2-RELATED"/>
    <property type="match status" value="1"/>
</dbReference>
<evidence type="ECO:0000259" key="4">
    <source>
        <dbReference type="Pfam" id="PF22622"/>
    </source>
</evidence>
<evidence type="ECO:0000256" key="2">
    <source>
        <dbReference type="SAM" id="MobiDB-lite"/>
    </source>
</evidence>
<dbReference type="EMBL" id="PGGW01000069">
    <property type="protein sequence ID" value="PJE94448.1"/>
    <property type="molecule type" value="Genomic_DNA"/>
</dbReference>
<evidence type="ECO:0000313" key="6">
    <source>
        <dbReference type="Proteomes" id="UP000230407"/>
    </source>
</evidence>
<organism evidence="5 6">
    <name type="scientific">Streptomyces carminius</name>
    <dbReference type="NCBI Taxonomy" id="2665496"/>
    <lineage>
        <taxon>Bacteria</taxon>
        <taxon>Bacillati</taxon>
        <taxon>Actinomycetota</taxon>
        <taxon>Actinomycetes</taxon>
        <taxon>Kitasatosporales</taxon>
        <taxon>Streptomycetaceae</taxon>
        <taxon>Streptomyces</taxon>
    </lineage>
</organism>
<evidence type="ECO:0000256" key="1">
    <source>
        <dbReference type="ARBA" id="ARBA00005254"/>
    </source>
</evidence>
<proteinExistence type="inferred from homology"/>
<dbReference type="GO" id="GO:0003857">
    <property type="term" value="F:(3S)-3-hydroxyacyl-CoA dehydrogenase (NAD+) activity"/>
    <property type="evidence" value="ECO:0007669"/>
    <property type="project" value="TreeGrafter"/>
</dbReference>
<protein>
    <submittedName>
        <fullName evidence="5">3-alpha,7-alpha, 12-alpha-trihydroxy-5-beta-cholest-24-enoyl-CoA hydratase</fullName>
    </submittedName>
</protein>
<comment type="similarity">
    <text evidence="1">Belongs to the enoyl-CoA hydratase/isomerase family.</text>
</comment>
<dbReference type="GO" id="GO:0006635">
    <property type="term" value="P:fatty acid beta-oxidation"/>
    <property type="evidence" value="ECO:0007669"/>
    <property type="project" value="TreeGrafter"/>
</dbReference>
<dbReference type="RefSeq" id="WP_100205058.1">
    <property type="nucleotide sequence ID" value="NZ_PGGW01000069.1"/>
</dbReference>
<dbReference type="Proteomes" id="UP000230407">
    <property type="component" value="Unassembled WGS sequence"/>
</dbReference>
<dbReference type="GO" id="GO:0004300">
    <property type="term" value="F:enoyl-CoA hydratase activity"/>
    <property type="evidence" value="ECO:0007669"/>
    <property type="project" value="TreeGrafter"/>
</dbReference>
<dbReference type="Gene3D" id="3.10.129.10">
    <property type="entry name" value="Hotdog Thioesterase"/>
    <property type="match status" value="1"/>
</dbReference>
<dbReference type="Pfam" id="PF22622">
    <property type="entry name" value="MFE-2_hydrat-2_N"/>
    <property type="match status" value="1"/>
</dbReference>
<name>A0A2M8LR65_9ACTN</name>
<feature type="domain" description="Peroxisomal multifunctional enzyme type 2-like N-terminal" evidence="4">
    <location>
        <begin position="21"/>
        <end position="145"/>
    </location>
</feature>
<dbReference type="PANTHER" id="PTHR13078:SF59">
    <property type="entry name" value="ENOYL-COA HYDRATASE CHSH3"/>
    <property type="match status" value="1"/>
</dbReference>
<feature type="region of interest" description="Disordered" evidence="2">
    <location>
        <begin position="148"/>
        <end position="175"/>
    </location>
</feature>
<gene>
    <name evidence="5" type="ORF">CUT44_29940</name>
</gene>
<dbReference type="InterPro" id="IPR029069">
    <property type="entry name" value="HotDog_dom_sf"/>
</dbReference>
<dbReference type="SUPFAM" id="SSF54637">
    <property type="entry name" value="Thioesterase/thiol ester dehydrase-isomerase"/>
    <property type="match status" value="2"/>
</dbReference>